<dbReference type="GeneTree" id="ENSGT00390000004452"/>
<dbReference type="SUPFAM" id="SSF51735">
    <property type="entry name" value="NAD(P)-binding Rossmann-fold domains"/>
    <property type="match status" value="1"/>
</dbReference>
<accession>A0A674GY86</accession>
<evidence type="ECO:0000313" key="2">
    <source>
        <dbReference type="Ensembl" id="ENSTGUP00000027443.1"/>
    </source>
</evidence>
<dbReference type="Gene3D" id="3.40.50.720">
    <property type="entry name" value="NAD(P)-binding Rossmann-like Domain"/>
    <property type="match status" value="1"/>
</dbReference>
<reference evidence="2" key="1">
    <citation type="submission" date="2025-08" db="UniProtKB">
        <authorList>
            <consortium name="Ensembl"/>
        </authorList>
    </citation>
    <scope>IDENTIFICATION</scope>
</reference>
<evidence type="ECO:0000259" key="1">
    <source>
        <dbReference type="Pfam" id="PF03447"/>
    </source>
</evidence>
<feature type="domain" description="Aspartate/homoserine dehydrogenase NAD-binding" evidence="1">
    <location>
        <begin position="14"/>
        <end position="117"/>
    </location>
</feature>
<evidence type="ECO:0000313" key="3">
    <source>
        <dbReference type="Proteomes" id="UP000007754"/>
    </source>
</evidence>
<dbReference type="PANTHER" id="PTHR31873:SF6">
    <property type="entry name" value="ASPARTATE DEHYDROGENASE DOMAIN-CONTAINING PROTEIN"/>
    <property type="match status" value="1"/>
</dbReference>
<dbReference type="InterPro" id="IPR005106">
    <property type="entry name" value="Asp/hSer_DH_NAD-bd"/>
</dbReference>
<dbReference type="InterPro" id="IPR036291">
    <property type="entry name" value="NAD(P)-bd_dom_sf"/>
</dbReference>
<reference evidence="2" key="2">
    <citation type="submission" date="2025-09" db="UniProtKB">
        <authorList>
            <consortium name="Ensembl"/>
        </authorList>
    </citation>
    <scope>IDENTIFICATION</scope>
</reference>
<dbReference type="Pfam" id="PF03447">
    <property type="entry name" value="NAD_binding_3"/>
    <property type="match status" value="1"/>
</dbReference>
<dbReference type="Ensembl" id="ENSTGUT00000037216.1">
    <property type="protein sequence ID" value="ENSTGUP00000027443.1"/>
    <property type="gene ID" value="ENSTGUG00000023876.1"/>
</dbReference>
<organism evidence="2 3">
    <name type="scientific">Taeniopygia guttata</name>
    <name type="common">Zebra finch</name>
    <name type="synonym">Poephila guttata</name>
    <dbReference type="NCBI Taxonomy" id="59729"/>
    <lineage>
        <taxon>Eukaryota</taxon>
        <taxon>Metazoa</taxon>
        <taxon>Chordata</taxon>
        <taxon>Craniata</taxon>
        <taxon>Vertebrata</taxon>
        <taxon>Euteleostomi</taxon>
        <taxon>Archelosauria</taxon>
        <taxon>Archosauria</taxon>
        <taxon>Dinosauria</taxon>
        <taxon>Saurischia</taxon>
        <taxon>Theropoda</taxon>
        <taxon>Coelurosauria</taxon>
        <taxon>Aves</taxon>
        <taxon>Neognathae</taxon>
        <taxon>Neoaves</taxon>
        <taxon>Telluraves</taxon>
        <taxon>Australaves</taxon>
        <taxon>Passeriformes</taxon>
        <taxon>Passeroidea</taxon>
        <taxon>Estrildidae</taxon>
        <taxon>Estrildinae</taxon>
        <taxon>Taeniopygia</taxon>
    </lineage>
</organism>
<protein>
    <recommendedName>
        <fullName evidence="1">Aspartate/homoserine dehydrogenase NAD-binding domain-containing protein</fullName>
    </recommendedName>
</protein>
<dbReference type="GO" id="GO:0016491">
    <property type="term" value="F:oxidoreductase activity"/>
    <property type="evidence" value="ECO:0007669"/>
    <property type="project" value="InterPro"/>
</dbReference>
<dbReference type="PANTHER" id="PTHR31873">
    <property type="entry name" value="L-ASPARTATE DEHYDROGENASE-RELATED"/>
    <property type="match status" value="1"/>
</dbReference>
<dbReference type="OMA" id="PEMKARC"/>
<keyword evidence="3" id="KW-1185">Reference proteome</keyword>
<dbReference type="Proteomes" id="UP000007754">
    <property type="component" value="Unplaced"/>
</dbReference>
<sequence>MEEQPQTRRVGILGYGELGQFLVSQLMSLGPSLGLSLAFVWTRRPEALQELPPHLRLADLRQLPSTGVALVVEVAHPCVVQEHGEDILGHADLMLGSPTALADGDTERRLRAAAARGDTPCTCPGGRSGAARTSPGWTARGTLQALTVTMTKAPGSFRAQGWLSPRLAAAVASGTRTVLYGVPCALCSPCPQQRQRHGGRGRG</sequence>
<dbReference type="AlphaFoldDB" id="A0A674GY86"/>
<dbReference type="GO" id="GO:0050661">
    <property type="term" value="F:NADP binding"/>
    <property type="evidence" value="ECO:0007669"/>
    <property type="project" value="InterPro"/>
</dbReference>
<name>A0A674GY86_TAEGU</name>
<proteinExistence type="predicted"/>
<dbReference type="InParanoid" id="A0A674GY86"/>